<protein>
    <recommendedName>
        <fullName evidence="3">Reverse transcriptase Ty1/copia-type domain-containing protein</fullName>
    </recommendedName>
</protein>
<comment type="caution">
    <text evidence="1">The sequence shown here is derived from an EMBL/GenBank/DDBJ whole genome shotgun (WGS) entry which is preliminary data.</text>
</comment>
<gene>
    <name evidence="1" type="ORF">O181_051004</name>
</gene>
<sequence length="131" mass="15118">MRPGITFAVSHLSQFLENPGILHWKACLQVLRYLYHTRHLSLHFQHQEGNQIISYADADWGNNPIDQRSVSGYMVSRNHHLISWRSKKQNTVSHSTTEAKYKALSDITKEPFGYSISERKSTCHSSTNQSF</sequence>
<dbReference type="CDD" id="cd09272">
    <property type="entry name" value="RNase_HI_RT_Ty1"/>
    <property type="match status" value="1"/>
</dbReference>
<dbReference type="OrthoDB" id="3344688at2759"/>
<dbReference type="PANTHER" id="PTHR11439">
    <property type="entry name" value="GAG-POL-RELATED RETROTRANSPOSON"/>
    <property type="match status" value="1"/>
</dbReference>
<proteinExistence type="predicted"/>
<accession>A0A9Q3DXX2</accession>
<evidence type="ECO:0000313" key="2">
    <source>
        <dbReference type="Proteomes" id="UP000765509"/>
    </source>
</evidence>
<dbReference type="PANTHER" id="PTHR11439:SF440">
    <property type="entry name" value="INTEGRASE CATALYTIC DOMAIN-CONTAINING PROTEIN"/>
    <property type="match status" value="1"/>
</dbReference>
<reference evidence="1" key="1">
    <citation type="submission" date="2021-03" db="EMBL/GenBank/DDBJ databases">
        <title>Draft genome sequence of rust myrtle Austropuccinia psidii MF-1, a brazilian biotype.</title>
        <authorList>
            <person name="Quecine M.C."/>
            <person name="Pachon D.M.R."/>
            <person name="Bonatelli M.L."/>
            <person name="Correr F.H."/>
            <person name="Franceschini L.M."/>
            <person name="Leite T.F."/>
            <person name="Margarido G.R.A."/>
            <person name="Almeida C.A."/>
            <person name="Ferrarezi J.A."/>
            <person name="Labate C.A."/>
        </authorList>
    </citation>
    <scope>NUCLEOTIDE SEQUENCE</scope>
    <source>
        <strain evidence="1">MF-1</strain>
    </source>
</reference>
<organism evidence="1 2">
    <name type="scientific">Austropuccinia psidii MF-1</name>
    <dbReference type="NCBI Taxonomy" id="1389203"/>
    <lineage>
        <taxon>Eukaryota</taxon>
        <taxon>Fungi</taxon>
        <taxon>Dikarya</taxon>
        <taxon>Basidiomycota</taxon>
        <taxon>Pucciniomycotina</taxon>
        <taxon>Pucciniomycetes</taxon>
        <taxon>Pucciniales</taxon>
        <taxon>Sphaerophragmiaceae</taxon>
        <taxon>Austropuccinia</taxon>
    </lineage>
</organism>
<name>A0A9Q3DXX2_9BASI</name>
<dbReference type="EMBL" id="AVOT02022109">
    <property type="protein sequence ID" value="MBW0511289.1"/>
    <property type="molecule type" value="Genomic_DNA"/>
</dbReference>
<keyword evidence="2" id="KW-1185">Reference proteome</keyword>
<dbReference type="AlphaFoldDB" id="A0A9Q3DXX2"/>
<evidence type="ECO:0008006" key="3">
    <source>
        <dbReference type="Google" id="ProtNLM"/>
    </source>
</evidence>
<dbReference type="Proteomes" id="UP000765509">
    <property type="component" value="Unassembled WGS sequence"/>
</dbReference>
<evidence type="ECO:0000313" key="1">
    <source>
        <dbReference type="EMBL" id="MBW0511289.1"/>
    </source>
</evidence>